<feature type="region of interest" description="Disordered" evidence="1">
    <location>
        <begin position="1016"/>
        <end position="1042"/>
    </location>
</feature>
<evidence type="ECO:0000259" key="2">
    <source>
        <dbReference type="Pfam" id="PF16059"/>
    </source>
</evidence>
<feature type="compositionally biased region" description="Polar residues" evidence="1">
    <location>
        <begin position="444"/>
        <end position="455"/>
    </location>
</feature>
<proteinExistence type="predicted"/>
<name>A0ABD1F1F0_HYPHA</name>
<gene>
    <name evidence="3" type="ORF">ABEB36_005254</name>
</gene>
<dbReference type="EMBL" id="JBDJPC010000004">
    <property type="protein sequence ID" value="KAL1505769.1"/>
    <property type="molecule type" value="Genomic_DNA"/>
</dbReference>
<accession>A0ABD1F1F0</accession>
<evidence type="ECO:0000313" key="3">
    <source>
        <dbReference type="EMBL" id="KAL1505769.1"/>
    </source>
</evidence>
<feature type="region of interest" description="Disordered" evidence="1">
    <location>
        <begin position="435"/>
        <end position="475"/>
    </location>
</feature>
<evidence type="ECO:0000313" key="4">
    <source>
        <dbReference type="Proteomes" id="UP001566132"/>
    </source>
</evidence>
<protein>
    <recommendedName>
        <fullName evidence="2">MGA conserved domain-containing protein</fullName>
    </recommendedName>
</protein>
<feature type="region of interest" description="Disordered" evidence="1">
    <location>
        <begin position="371"/>
        <end position="404"/>
    </location>
</feature>
<sequence length="1855" mass="213928">MKMDNETIDLTDPLQELFIETNFSKRLNSFSRKSTEDVKRGLDIKPNVAMSQSYSNPVVVNFKIQKDKNQFLSEGMLNDDGKLRISVTQEENNLLKVTDIIELSDDDDQACESDVVLEKPSVEIIDVSDDESSAKNNSCKDSYKLNVMNQESDENEILIQNFTEFDYHNGLPINSTYLQPLNDLHETTNLAKQPIKEEFYYNEPITEEIPKDTIENKSTENSNIENIKFEKIDSNKYIQQTNCESTKEDNESKLIERDRKQEEKINTTSLNETDDKRVAVISEEDNFSSQEDNPEISFQNFEEIRKNLKLQLTSLRMGKKGNFLKGLQIPIKDEKLEEKCQNKDLKHLIEGNKNFTITSPISKEFVPPKNFQTTLSIPDKESESKIPVNGDNPTEESNNDDDEIPNVFNEIRKIINKPKIPPRISSDLKPFNFSRSSIHKCDNQSRQLPSTSFQDNNKKSKGIKSDIYQDSTSNSISSPFVSDSLDEFLTDAKLNVSYTIPKSGAEEGLTRNYALDPVVSVNKKIKKEESVKPKEKLYKPKTLAEKRKLLEHSHRIEQKRLEKLKRETKQIRSYVLFKNKQVFVHTNSKAKCIASIESSLTLKTAPQPTVNKPSLLKELQKKTFCLTYKPGPLCKKHLLQSDYSQWKSELKPLPKVEVQVMPQIGQPIHEKLIPYVNQWNWMVSDKQIDFALSALVSGTDLQKKVFTFDLHYEKNQESILTRKKIENTKVEPKILIDDANNFTDSAIKSDVAQIIDNLINYVETQEIAESVIKEDESFNENLLDNVTLPEKMCGNRKRFSGKLSRTSRELKKLNCKMITVDIKSNETEEVCSKPYCKLGCICNSLQCNTLIGLHCRKLKCIFKCLCSNNKSIVNISSSLDTPYLSSDAVSRIEDQAKKNLAKEEKEFTQTVIYANDSAIVVGAANKQRRAAKAPKKYVDFYDDEFLEEESEVTKKTLSVKPCFIRLQNHDFSDIIPYCMNHNLYNCYCKGFSITSISSTSSNPIVIKKSVRTSESTASEGKVIKKPSIEESSEDPAKRRRKRNSALKSDYILYDETDLFPKRKRKEHTDTVVQPSLNFQSNESPVKQSKINRSFNKAINKSFIDISDCVQNEINTTDLKEDSRKTHHRKQQLQVRQEFQLKDKTDPKETQIQSVFPGEIVLNDVEWLRKKCNIPKEFEGCYARILPWTALLKGFISKSIKIYCILDKPLRLVLTTGKVLGGTKVINIETDGYKILKMSLNGTSFKDQSESVKSIVRWLITGNLARKFNLINLSFLLVETHLGEFEVRGLCTQKSPQIEGDENLFETYVSKEEDYIEIKHKDVSNKICSLFVLKKQYPLRELVESGSYDDMQDNLYMWAALPEISKVAKWRVLFMKNDFVYLKFKNIEYSIKYNDLTKLTEMAKTEHCTLQIRNLQISQNHEHADFGIYISPKYSDRIFIGPYLKNYEGQDIDTLKLISQMLVSSEMYSKMKGGSEFHCGYWLYERLYSHTPRVFLKETVDLTKDELMLEGTLKEEPNIQIKNNGVEHLVHRTGFTVLVKNAKPRAPRDFNRYIITNIPHFGYLGAYQPPNSSVLEVSWPFEKKLLEFENAEHARDFLQERFSLLLQPVPVTFKIQVIVLVQLDLEEHKPINSDYLNGQCICGYFGTYNFKTITDEFCREKLNMSKEAITALFAKRAQDYIKTKISELALISGVQSNDTKGYNVDNILFKAREEIKLQEQLRVQHVADIQRYEEEVVENMKKIFKMIKKLPSKYRNIESRILNETLQIRPKRLAVNEVIEIPDDEVENNVQTVNTPQLQTYSKKTRNRKATMVQVQQKKLKKRIKIDQLTNEAAVKDTEAVLTNCEQIEVILDDSN</sequence>
<comment type="caution">
    <text evidence="3">The sequence shown here is derived from an EMBL/GenBank/DDBJ whole genome shotgun (WGS) entry which is preliminary data.</text>
</comment>
<feature type="compositionally biased region" description="Acidic residues" evidence="1">
    <location>
        <begin position="393"/>
        <end position="404"/>
    </location>
</feature>
<feature type="domain" description="MGA conserved" evidence="2">
    <location>
        <begin position="827"/>
        <end position="870"/>
    </location>
</feature>
<organism evidence="3 4">
    <name type="scientific">Hypothenemus hampei</name>
    <name type="common">Coffee berry borer</name>
    <dbReference type="NCBI Taxonomy" id="57062"/>
    <lineage>
        <taxon>Eukaryota</taxon>
        <taxon>Metazoa</taxon>
        <taxon>Ecdysozoa</taxon>
        <taxon>Arthropoda</taxon>
        <taxon>Hexapoda</taxon>
        <taxon>Insecta</taxon>
        <taxon>Pterygota</taxon>
        <taxon>Neoptera</taxon>
        <taxon>Endopterygota</taxon>
        <taxon>Coleoptera</taxon>
        <taxon>Polyphaga</taxon>
        <taxon>Cucujiformia</taxon>
        <taxon>Curculionidae</taxon>
        <taxon>Scolytinae</taxon>
        <taxon>Hypothenemus</taxon>
    </lineage>
</organism>
<dbReference type="InterPro" id="IPR032060">
    <property type="entry name" value="MGA_dom"/>
</dbReference>
<dbReference type="Pfam" id="PF16059">
    <property type="entry name" value="MGA_dom"/>
    <property type="match status" value="1"/>
</dbReference>
<evidence type="ECO:0000256" key="1">
    <source>
        <dbReference type="SAM" id="MobiDB-lite"/>
    </source>
</evidence>
<dbReference type="Proteomes" id="UP001566132">
    <property type="component" value="Unassembled WGS sequence"/>
</dbReference>
<keyword evidence="4" id="KW-1185">Reference proteome</keyword>
<reference evidence="3 4" key="1">
    <citation type="submission" date="2024-05" db="EMBL/GenBank/DDBJ databases">
        <title>Genetic variation in Jamaican populations of the coffee berry borer (Hypothenemus hampei).</title>
        <authorList>
            <person name="Errbii M."/>
            <person name="Myrie A."/>
        </authorList>
    </citation>
    <scope>NUCLEOTIDE SEQUENCE [LARGE SCALE GENOMIC DNA]</scope>
    <source>
        <strain evidence="3">JA-Hopewell-2020-01-JO</strain>
        <tissue evidence="3">Whole body</tissue>
    </source>
</reference>